<dbReference type="Gene3D" id="1.10.150.130">
    <property type="match status" value="1"/>
</dbReference>
<keyword evidence="9" id="KW-1185">Reference proteome</keyword>
<dbReference type="InterPro" id="IPR002104">
    <property type="entry name" value="Integrase_catalytic"/>
</dbReference>
<reference evidence="8 9" key="1">
    <citation type="submission" date="2020-05" db="EMBL/GenBank/DDBJ databases">
        <title>Thiomicrorhabdus sediminis sp.nov. and Thiomicrorhabdus xiamenensis sp.nov., novel sulfur-oxidizing bacteria isolated from coastal sediment.</title>
        <authorList>
            <person name="Liu X."/>
        </authorList>
    </citation>
    <scope>NUCLEOTIDE SEQUENCE [LARGE SCALE GENOMIC DNA]</scope>
    <source>
        <strain evidence="8 9">G2</strain>
    </source>
</reference>
<dbReference type="Pfam" id="PF13356">
    <property type="entry name" value="Arm-DNA-bind_3"/>
    <property type="match status" value="1"/>
</dbReference>
<dbReference type="GO" id="GO:0006310">
    <property type="term" value="P:DNA recombination"/>
    <property type="evidence" value="ECO:0007669"/>
    <property type="project" value="UniProtKB-KW"/>
</dbReference>
<dbReference type="PROSITE" id="PS51900">
    <property type="entry name" value="CB"/>
    <property type="match status" value="1"/>
</dbReference>
<name>A0A7D4TDY5_9GAMM</name>
<dbReference type="GO" id="GO:0003677">
    <property type="term" value="F:DNA binding"/>
    <property type="evidence" value="ECO:0007669"/>
    <property type="project" value="UniProtKB-UniRule"/>
</dbReference>
<dbReference type="Pfam" id="PF00589">
    <property type="entry name" value="Phage_integrase"/>
    <property type="match status" value="1"/>
</dbReference>
<dbReference type="KEGG" id="txa:HQN79_04965"/>
<evidence type="ECO:0000256" key="2">
    <source>
        <dbReference type="ARBA" id="ARBA00022908"/>
    </source>
</evidence>
<evidence type="ECO:0000259" key="6">
    <source>
        <dbReference type="PROSITE" id="PS51898"/>
    </source>
</evidence>
<dbReference type="RefSeq" id="WP_173284644.1">
    <property type="nucleotide sequence ID" value="NZ_CP054020.1"/>
</dbReference>
<gene>
    <name evidence="8" type="ORF">HQN79_04965</name>
</gene>
<keyword evidence="3 5" id="KW-0238">DNA-binding</keyword>
<evidence type="ECO:0000256" key="5">
    <source>
        <dbReference type="PROSITE-ProRule" id="PRU01248"/>
    </source>
</evidence>
<evidence type="ECO:0000256" key="4">
    <source>
        <dbReference type="ARBA" id="ARBA00023172"/>
    </source>
</evidence>
<proteinExistence type="inferred from homology"/>
<accession>A0A7D4TDY5</accession>
<evidence type="ECO:0000313" key="8">
    <source>
        <dbReference type="EMBL" id="QKI88967.1"/>
    </source>
</evidence>
<dbReference type="PANTHER" id="PTHR30629">
    <property type="entry name" value="PROPHAGE INTEGRASE"/>
    <property type="match status" value="1"/>
</dbReference>
<dbReference type="InterPro" id="IPR044068">
    <property type="entry name" value="CB"/>
</dbReference>
<dbReference type="Pfam" id="PF22022">
    <property type="entry name" value="Phage_int_M"/>
    <property type="match status" value="1"/>
</dbReference>
<organism evidence="8 9">
    <name type="scientific">Thiomicrorhabdus xiamenensis</name>
    <dbReference type="NCBI Taxonomy" id="2739063"/>
    <lineage>
        <taxon>Bacteria</taxon>
        <taxon>Pseudomonadati</taxon>
        <taxon>Pseudomonadota</taxon>
        <taxon>Gammaproteobacteria</taxon>
        <taxon>Thiotrichales</taxon>
        <taxon>Piscirickettsiaceae</taxon>
        <taxon>Thiomicrorhabdus</taxon>
    </lineage>
</organism>
<dbReference type="PROSITE" id="PS51898">
    <property type="entry name" value="TYR_RECOMBINASE"/>
    <property type="match status" value="1"/>
</dbReference>
<dbReference type="AlphaFoldDB" id="A0A7D4TDY5"/>
<evidence type="ECO:0000313" key="9">
    <source>
        <dbReference type="Proteomes" id="UP000504724"/>
    </source>
</evidence>
<feature type="domain" description="Tyr recombinase" evidence="6">
    <location>
        <begin position="209"/>
        <end position="387"/>
    </location>
</feature>
<dbReference type="EMBL" id="CP054020">
    <property type="protein sequence ID" value="QKI88967.1"/>
    <property type="molecule type" value="Genomic_DNA"/>
</dbReference>
<dbReference type="GO" id="GO:0015074">
    <property type="term" value="P:DNA integration"/>
    <property type="evidence" value="ECO:0007669"/>
    <property type="project" value="UniProtKB-KW"/>
</dbReference>
<dbReference type="CDD" id="cd00801">
    <property type="entry name" value="INT_P4_C"/>
    <property type="match status" value="1"/>
</dbReference>
<dbReference type="InterPro" id="IPR013762">
    <property type="entry name" value="Integrase-like_cat_sf"/>
</dbReference>
<evidence type="ECO:0000256" key="3">
    <source>
        <dbReference type="ARBA" id="ARBA00023125"/>
    </source>
</evidence>
<evidence type="ECO:0000256" key="1">
    <source>
        <dbReference type="ARBA" id="ARBA00008857"/>
    </source>
</evidence>
<comment type="similarity">
    <text evidence="1">Belongs to the 'phage' integrase family.</text>
</comment>
<dbReference type="InterPro" id="IPR025166">
    <property type="entry name" value="Integrase_DNA_bind_dom"/>
</dbReference>
<feature type="domain" description="Core-binding (CB)" evidence="7">
    <location>
        <begin position="103"/>
        <end position="184"/>
    </location>
</feature>
<dbReference type="InterPro" id="IPR038488">
    <property type="entry name" value="Integrase_DNA-bd_sf"/>
</dbReference>
<dbReference type="Proteomes" id="UP000504724">
    <property type="component" value="Chromosome"/>
</dbReference>
<dbReference type="SUPFAM" id="SSF56349">
    <property type="entry name" value="DNA breaking-rejoining enzymes"/>
    <property type="match status" value="1"/>
</dbReference>
<dbReference type="InterPro" id="IPR053876">
    <property type="entry name" value="Phage_int_M"/>
</dbReference>
<dbReference type="InterPro" id="IPR050808">
    <property type="entry name" value="Phage_Integrase"/>
</dbReference>
<keyword evidence="2" id="KW-0229">DNA integration</keyword>
<dbReference type="InterPro" id="IPR010998">
    <property type="entry name" value="Integrase_recombinase_N"/>
</dbReference>
<dbReference type="InterPro" id="IPR011010">
    <property type="entry name" value="DNA_brk_join_enz"/>
</dbReference>
<dbReference type="Gene3D" id="3.30.160.390">
    <property type="entry name" value="Integrase, DNA-binding domain"/>
    <property type="match status" value="1"/>
</dbReference>
<dbReference type="Gene3D" id="1.10.443.10">
    <property type="entry name" value="Intergrase catalytic core"/>
    <property type="match status" value="1"/>
</dbReference>
<protein>
    <submittedName>
        <fullName evidence="8">Tyrosine-type recombinase/integrase</fullName>
    </submittedName>
</protein>
<sequence>MALTDTQIRKAKSNGKVQKLNDGDGLRLEISKAGTKSFKYRYQVNGKDSNITLGAYPALSLAEARIKRDEVKAAVRQGINPIQQKQQAKAEQQAIEQTQQNRLTLTQLFEQWHDHNEGGWNYKYATDVRNRITIHLLPVLGDQFIDEITPQQVIFALKQMEAKGLGDSIRKVQQYTSRMFRYGVGLGLCSVDPVRDIPAGDIFKKQTKQNLHHLTKPADLYQLLNAIDTYLGDISTATALKLAPHVFLRPAELAGLRWSEVDLNNGLITIEANRMKMKRPHVVPLSRQAKELIQSMQPISGSSEYVFVSPRSQVRPINEQSINAGLKRLGFGGKQTAHGFRHTASTLLNEQGFNRDWIEMQLAHASGDSVRGTYNKAEYLSGRTTMMQAWSDYLDGIKAGADVVPINRSGA</sequence>
<dbReference type="PANTHER" id="PTHR30629:SF2">
    <property type="entry name" value="PROPHAGE INTEGRASE INTS-RELATED"/>
    <property type="match status" value="1"/>
</dbReference>
<keyword evidence="4" id="KW-0233">DNA recombination</keyword>
<evidence type="ECO:0000259" key="7">
    <source>
        <dbReference type="PROSITE" id="PS51900"/>
    </source>
</evidence>